<accession>A0A0B7C6K0</accession>
<feature type="non-terminal residue" evidence="1">
    <location>
        <position position="1"/>
    </location>
</feature>
<dbReference type="EMBL" id="HACG01053345">
    <property type="protein sequence ID" value="CEL00216.1"/>
    <property type="molecule type" value="Transcribed_RNA"/>
</dbReference>
<evidence type="ECO:0000313" key="1">
    <source>
        <dbReference type="EMBL" id="CEL00216.1"/>
    </source>
</evidence>
<organism evidence="1">
    <name type="scientific">Arion vulgaris</name>
    <dbReference type="NCBI Taxonomy" id="1028688"/>
    <lineage>
        <taxon>Eukaryota</taxon>
        <taxon>Metazoa</taxon>
        <taxon>Spiralia</taxon>
        <taxon>Lophotrochozoa</taxon>
        <taxon>Mollusca</taxon>
        <taxon>Gastropoda</taxon>
        <taxon>Heterobranchia</taxon>
        <taxon>Euthyneura</taxon>
        <taxon>Panpulmonata</taxon>
        <taxon>Eupulmonata</taxon>
        <taxon>Stylommatophora</taxon>
        <taxon>Helicina</taxon>
        <taxon>Arionoidea</taxon>
        <taxon>Arionidae</taxon>
        <taxon>Arion</taxon>
    </lineage>
</organism>
<reference evidence="1" key="1">
    <citation type="submission" date="2014-12" db="EMBL/GenBank/DDBJ databases">
        <title>Insight into the proteome of Arion vulgaris.</title>
        <authorList>
            <person name="Aradska J."/>
            <person name="Bulat T."/>
            <person name="Smidak R."/>
            <person name="Sarate P."/>
            <person name="Gangsoo J."/>
            <person name="Sialana F."/>
            <person name="Bilban M."/>
            <person name="Lubec G."/>
        </authorList>
    </citation>
    <scope>NUCLEOTIDE SEQUENCE</scope>
    <source>
        <tissue evidence="1">Skin</tissue>
    </source>
</reference>
<proteinExistence type="predicted"/>
<gene>
    <name evidence="1" type="primary">ORF223141</name>
</gene>
<name>A0A0B7C6K0_9EUPU</name>
<dbReference type="AlphaFoldDB" id="A0A0B7C6K0"/>
<protein>
    <submittedName>
        <fullName evidence="1">Uncharacterized protein</fullName>
    </submittedName>
</protein>
<sequence length="81" mass="8850">ANFGYGDGTADDDDKITTSNVASAFNTVILFLQKLVCQLSVTRHCDQNIKPKSSITFSSTHNPCFSFSSISHFWQAITVSS</sequence>